<gene>
    <name evidence="4" type="ORF">UAU_00493</name>
</gene>
<keyword evidence="2" id="KW-1133">Transmembrane helix</keyword>
<accession>R2SRE1</accession>
<dbReference type="SUPFAM" id="SSF47413">
    <property type="entry name" value="lambda repressor-like DNA-binding domains"/>
    <property type="match status" value="1"/>
</dbReference>
<dbReference type="Pfam" id="PF01381">
    <property type="entry name" value="HTH_3"/>
    <property type="match status" value="1"/>
</dbReference>
<evidence type="ECO:0000256" key="2">
    <source>
        <dbReference type="SAM" id="Phobius"/>
    </source>
</evidence>
<sequence length="260" mass="30146">MQINQLLKMRRLEAHWTQQELADQLYLSRQAVAKWENGEAVPSIDNLILLSDLYNVSLDELVQGSPFFKKPYVVGKGMFKASIGKFWFIWLLLFMFLPLLGFSWVISLVVIVLILLITLANLPTLVEDYWVIHQQKITLESFSSNPFKLALQLIRKRSNQTNLTYEMIESIAITYVIRDRYSPLDVNRDPFYLAVKTKEQGDFSLDLPADAKGFLPQFVAFLERKGVPVKDPNEILPELIQGNSIYEYMHQRQAQKEESQ</sequence>
<keyword evidence="5" id="KW-1185">Reference proteome</keyword>
<proteinExistence type="predicted"/>
<evidence type="ECO:0000313" key="5">
    <source>
        <dbReference type="Proteomes" id="UP000013782"/>
    </source>
</evidence>
<dbReference type="PATRIC" id="fig|1158607.3.peg.495"/>
<dbReference type="STRING" id="160454.RV10_GL000785"/>
<evidence type="ECO:0000256" key="1">
    <source>
        <dbReference type="ARBA" id="ARBA00023125"/>
    </source>
</evidence>
<organism evidence="4 5">
    <name type="scientific">Enterococcus pallens ATCC BAA-351</name>
    <dbReference type="NCBI Taxonomy" id="1158607"/>
    <lineage>
        <taxon>Bacteria</taxon>
        <taxon>Bacillati</taxon>
        <taxon>Bacillota</taxon>
        <taxon>Bacilli</taxon>
        <taxon>Lactobacillales</taxon>
        <taxon>Enterococcaceae</taxon>
        <taxon>Enterococcus</taxon>
    </lineage>
</organism>
<keyword evidence="1" id="KW-0238">DNA-binding</keyword>
<dbReference type="SMART" id="SM00530">
    <property type="entry name" value="HTH_XRE"/>
    <property type="match status" value="1"/>
</dbReference>
<dbReference type="eggNOG" id="COG1396">
    <property type="taxonomic scope" value="Bacteria"/>
</dbReference>
<keyword evidence="2" id="KW-0812">Transmembrane</keyword>
<dbReference type="InterPro" id="IPR001387">
    <property type="entry name" value="Cro/C1-type_HTH"/>
</dbReference>
<dbReference type="RefSeq" id="WP_010755556.1">
    <property type="nucleotide sequence ID" value="NZ_ASWD01000002.1"/>
</dbReference>
<comment type="caution">
    <text evidence="4">The sequence shown here is derived from an EMBL/GenBank/DDBJ whole genome shotgun (WGS) entry which is preliminary data.</text>
</comment>
<dbReference type="InterPro" id="IPR010982">
    <property type="entry name" value="Lambda_DNA-bd_dom_sf"/>
</dbReference>
<dbReference type="Proteomes" id="UP000013782">
    <property type="component" value="Unassembled WGS sequence"/>
</dbReference>
<dbReference type="EMBL" id="AJAQ01000001">
    <property type="protein sequence ID" value="EOH97825.1"/>
    <property type="molecule type" value="Genomic_DNA"/>
</dbReference>
<name>R2SRE1_9ENTE</name>
<dbReference type="CDD" id="cd00093">
    <property type="entry name" value="HTH_XRE"/>
    <property type="match status" value="1"/>
</dbReference>
<dbReference type="HOGENOM" id="CLU_093421_0_0_9"/>
<dbReference type="OrthoDB" id="9812495at2"/>
<evidence type="ECO:0000313" key="4">
    <source>
        <dbReference type="EMBL" id="EOH97825.1"/>
    </source>
</evidence>
<feature type="domain" description="HTH cro/C1-type" evidence="3">
    <location>
        <begin position="7"/>
        <end position="61"/>
    </location>
</feature>
<dbReference type="PROSITE" id="PS50943">
    <property type="entry name" value="HTH_CROC1"/>
    <property type="match status" value="1"/>
</dbReference>
<dbReference type="AlphaFoldDB" id="R2SRE1"/>
<reference evidence="4 5" key="1">
    <citation type="submission" date="2013-02" db="EMBL/GenBank/DDBJ databases">
        <title>The Genome Sequence of Enterococcus pallens BAA-351.</title>
        <authorList>
            <consortium name="The Broad Institute Genome Sequencing Platform"/>
            <consortium name="The Broad Institute Genome Sequencing Center for Infectious Disease"/>
            <person name="Earl A.M."/>
            <person name="Gilmore M.S."/>
            <person name="Lebreton F."/>
            <person name="Walker B."/>
            <person name="Young S.K."/>
            <person name="Zeng Q."/>
            <person name="Gargeya S."/>
            <person name="Fitzgerald M."/>
            <person name="Haas B."/>
            <person name="Abouelleil A."/>
            <person name="Alvarado L."/>
            <person name="Arachchi H.M."/>
            <person name="Berlin A.M."/>
            <person name="Chapman S.B."/>
            <person name="Dewar J."/>
            <person name="Goldberg J."/>
            <person name="Griggs A."/>
            <person name="Gujja S."/>
            <person name="Hansen M."/>
            <person name="Howarth C."/>
            <person name="Imamovic A."/>
            <person name="Larimer J."/>
            <person name="McCowan C."/>
            <person name="Murphy C."/>
            <person name="Neiman D."/>
            <person name="Pearson M."/>
            <person name="Priest M."/>
            <person name="Roberts A."/>
            <person name="Saif S."/>
            <person name="Shea T."/>
            <person name="Sisk P."/>
            <person name="Sykes S."/>
            <person name="Wortman J."/>
            <person name="Nusbaum C."/>
            <person name="Birren B."/>
        </authorList>
    </citation>
    <scope>NUCLEOTIDE SEQUENCE [LARGE SCALE GENOMIC DNA]</scope>
    <source>
        <strain evidence="4 5">ATCC BAA-351</strain>
    </source>
</reference>
<feature type="transmembrane region" description="Helical" evidence="2">
    <location>
        <begin position="86"/>
        <end position="119"/>
    </location>
</feature>
<dbReference type="Gene3D" id="1.10.260.40">
    <property type="entry name" value="lambda repressor-like DNA-binding domains"/>
    <property type="match status" value="1"/>
</dbReference>
<keyword evidence="2" id="KW-0472">Membrane</keyword>
<dbReference type="PANTHER" id="PTHR46558:SF4">
    <property type="entry name" value="DNA-BIDING PHAGE PROTEIN"/>
    <property type="match status" value="1"/>
</dbReference>
<protein>
    <recommendedName>
        <fullName evidence="3">HTH cro/C1-type domain-containing protein</fullName>
    </recommendedName>
</protein>
<dbReference type="PANTHER" id="PTHR46558">
    <property type="entry name" value="TRACRIPTIONAL REGULATORY PROTEIN-RELATED-RELATED"/>
    <property type="match status" value="1"/>
</dbReference>
<dbReference type="GO" id="GO:0003677">
    <property type="term" value="F:DNA binding"/>
    <property type="evidence" value="ECO:0007669"/>
    <property type="project" value="UniProtKB-KW"/>
</dbReference>
<evidence type="ECO:0000259" key="3">
    <source>
        <dbReference type="PROSITE" id="PS50943"/>
    </source>
</evidence>